<dbReference type="RefSeq" id="WP_111438756.1">
    <property type="nucleotide sequence ID" value="NZ_QKZI01000001.1"/>
</dbReference>
<sequence length="399" mass="46932">MPEKKLLNVFNVPKINKIGLFLNDKQFIEGTLVEEKEDHLIVEVNQQICYIPLQYIHVITKNLKEFALPTTHKPYIDKNKFVDVLEAVKDHWVVINGFSTQVFSGVLSQILKDHIMLINNQELLYMEKTFITYIYSNITKEHINMVNSIQDVEILNKHQEQLTVDSSSIIGSHFEQYNSLFQRLYDNKFKNDWGNLGFPFFQLDEIEQPNKYEVLVPISNEFIEKNDTQFVEEKNDTNFENEIEKLELQEKNIQNVLEDPTRKKEKRVLLTAWSSINHDQSTVARPKSVKEPMVEFSAVNANSLETSYEPNDPVHKDENIVQVDEKAIQTIVELAPQPKYENHITSKEELELIEKQYYALMNYAAKHSNNPKVNKEKIEKQYYSLMRHAAKMYRLMRDE</sequence>
<dbReference type="OrthoDB" id="2965981at2"/>
<gene>
    <name evidence="1" type="ORF">C7437_1011287</name>
</gene>
<evidence type="ECO:0000313" key="2">
    <source>
        <dbReference type="Proteomes" id="UP000248646"/>
    </source>
</evidence>
<comment type="caution">
    <text evidence="1">The sequence shown here is derived from an EMBL/GenBank/DDBJ whole genome shotgun (WGS) entry which is preliminary data.</text>
</comment>
<evidence type="ECO:0000313" key="1">
    <source>
        <dbReference type="EMBL" id="PZX08164.1"/>
    </source>
</evidence>
<organism evidence="1 2">
    <name type="scientific">Psychrobacillus insolitus</name>
    <dbReference type="NCBI Taxonomy" id="1461"/>
    <lineage>
        <taxon>Bacteria</taxon>
        <taxon>Bacillati</taxon>
        <taxon>Bacillota</taxon>
        <taxon>Bacilli</taxon>
        <taxon>Bacillales</taxon>
        <taxon>Bacillaceae</taxon>
        <taxon>Psychrobacillus</taxon>
    </lineage>
</organism>
<protein>
    <submittedName>
        <fullName evidence="1">Uncharacterized protein</fullName>
    </submittedName>
</protein>
<keyword evidence="2" id="KW-1185">Reference proteome</keyword>
<proteinExistence type="predicted"/>
<dbReference type="EMBL" id="QKZI01000001">
    <property type="protein sequence ID" value="PZX08164.1"/>
    <property type="molecule type" value="Genomic_DNA"/>
</dbReference>
<dbReference type="Proteomes" id="UP000248646">
    <property type="component" value="Unassembled WGS sequence"/>
</dbReference>
<accession>A0A2W7MSJ9</accession>
<name>A0A2W7MSJ9_9BACI</name>
<reference evidence="1 2" key="1">
    <citation type="submission" date="2018-06" db="EMBL/GenBank/DDBJ databases">
        <title>Genomic Encyclopedia of Type Strains, Phase IV (KMG-IV): sequencing the most valuable type-strain genomes for metagenomic binning, comparative biology and taxonomic classification.</title>
        <authorList>
            <person name="Goeker M."/>
        </authorList>
    </citation>
    <scope>NUCLEOTIDE SEQUENCE [LARGE SCALE GENOMIC DNA]</scope>
    <source>
        <strain evidence="1 2">DSM 5</strain>
    </source>
</reference>
<dbReference type="AlphaFoldDB" id="A0A2W7MSJ9"/>